<dbReference type="OrthoDB" id="10415724at2759"/>
<dbReference type="EMBL" id="JAPQKH010000003">
    <property type="protein sequence ID" value="KAJ5108170.1"/>
    <property type="molecule type" value="Genomic_DNA"/>
</dbReference>
<feature type="compositionally biased region" description="Basic and acidic residues" evidence="1">
    <location>
        <begin position="46"/>
        <end position="59"/>
    </location>
</feature>
<reference evidence="2" key="1">
    <citation type="submission" date="2022-11" db="EMBL/GenBank/DDBJ databases">
        <authorList>
            <person name="Petersen C."/>
        </authorList>
    </citation>
    <scope>NUCLEOTIDE SEQUENCE</scope>
    <source>
        <strain evidence="2">IBT 30069</strain>
    </source>
</reference>
<name>A0A9W9FY85_9EURO</name>
<evidence type="ECO:0000313" key="2">
    <source>
        <dbReference type="EMBL" id="KAJ5108170.1"/>
    </source>
</evidence>
<evidence type="ECO:0000313" key="3">
    <source>
        <dbReference type="Proteomes" id="UP001149165"/>
    </source>
</evidence>
<accession>A0A9W9FY85</accession>
<feature type="compositionally biased region" description="Polar residues" evidence="1">
    <location>
        <begin position="33"/>
        <end position="45"/>
    </location>
</feature>
<organism evidence="2 3">
    <name type="scientific">Penicillium angulare</name>
    <dbReference type="NCBI Taxonomy" id="116970"/>
    <lineage>
        <taxon>Eukaryota</taxon>
        <taxon>Fungi</taxon>
        <taxon>Dikarya</taxon>
        <taxon>Ascomycota</taxon>
        <taxon>Pezizomycotina</taxon>
        <taxon>Eurotiomycetes</taxon>
        <taxon>Eurotiomycetidae</taxon>
        <taxon>Eurotiales</taxon>
        <taxon>Aspergillaceae</taxon>
        <taxon>Penicillium</taxon>
    </lineage>
</organism>
<dbReference type="AlphaFoldDB" id="A0A9W9FY85"/>
<reference evidence="2" key="2">
    <citation type="journal article" date="2023" name="IMA Fungus">
        <title>Comparative genomic study of the Penicillium genus elucidates a diverse pangenome and 15 lateral gene transfer events.</title>
        <authorList>
            <person name="Petersen C."/>
            <person name="Sorensen T."/>
            <person name="Nielsen M.R."/>
            <person name="Sondergaard T.E."/>
            <person name="Sorensen J.L."/>
            <person name="Fitzpatrick D.A."/>
            <person name="Frisvad J.C."/>
            <person name="Nielsen K.L."/>
        </authorList>
    </citation>
    <scope>NUCLEOTIDE SEQUENCE</scope>
    <source>
        <strain evidence="2">IBT 30069</strain>
    </source>
</reference>
<sequence>MPNSAEFDLAIRLRHVPSLTGLSPIRPNREEPSTPTSLDQANTALDESRSDGPWKDRIRQNNLIKPPATPRSIDAETYPATAKAFSKASKNENSVDLPESDSEDLDYTPPLKSHKRSSLAESDSPAVNSSP</sequence>
<protein>
    <submittedName>
        <fullName evidence="2">Uncharacterized protein</fullName>
    </submittedName>
</protein>
<feature type="compositionally biased region" description="Polar residues" evidence="1">
    <location>
        <begin position="119"/>
        <end position="131"/>
    </location>
</feature>
<comment type="caution">
    <text evidence="2">The sequence shown here is derived from an EMBL/GenBank/DDBJ whole genome shotgun (WGS) entry which is preliminary data.</text>
</comment>
<dbReference type="Proteomes" id="UP001149165">
    <property type="component" value="Unassembled WGS sequence"/>
</dbReference>
<gene>
    <name evidence="2" type="ORF">N7456_004845</name>
</gene>
<proteinExistence type="predicted"/>
<keyword evidence="3" id="KW-1185">Reference proteome</keyword>
<feature type="region of interest" description="Disordered" evidence="1">
    <location>
        <begin position="16"/>
        <end position="131"/>
    </location>
</feature>
<evidence type="ECO:0000256" key="1">
    <source>
        <dbReference type="SAM" id="MobiDB-lite"/>
    </source>
</evidence>